<comment type="caution">
    <text evidence="2">The sequence shown here is derived from an EMBL/GenBank/DDBJ whole genome shotgun (WGS) entry which is preliminary data.</text>
</comment>
<evidence type="ECO:0000313" key="3">
    <source>
        <dbReference type="Proteomes" id="UP001059041"/>
    </source>
</evidence>
<dbReference type="EMBL" id="JAFHDT010000020">
    <property type="protein sequence ID" value="KAI7795030.1"/>
    <property type="molecule type" value="Genomic_DNA"/>
</dbReference>
<protein>
    <submittedName>
        <fullName evidence="2">Uncharacterized protein</fullName>
    </submittedName>
</protein>
<sequence length="154" mass="17129">MTSLLMERHRSTLEKLVKTSGTPAQKHPRLETSIQNTTCVRDDVSHLLEKNSLMFSIQNDNVTRRLLASGTSESELCVRSYVGAHAPKSCRLFWCLQRGIKVKTGSQSERDGERFRGELEDAAFVAKHGGQSKRLSGTPASLLSQIDQTQTAQQ</sequence>
<accession>A0A9W7WDC5</accession>
<reference evidence="2" key="1">
    <citation type="submission" date="2021-02" db="EMBL/GenBank/DDBJ databases">
        <title>Comparative genomics reveals that relaxation of natural selection precedes convergent phenotypic evolution of cavefish.</title>
        <authorList>
            <person name="Peng Z."/>
        </authorList>
    </citation>
    <scope>NUCLEOTIDE SEQUENCE</scope>
    <source>
        <tissue evidence="2">Muscle</tissue>
    </source>
</reference>
<evidence type="ECO:0000313" key="2">
    <source>
        <dbReference type="EMBL" id="KAI7795030.1"/>
    </source>
</evidence>
<gene>
    <name evidence="2" type="ORF">IRJ41_007107</name>
</gene>
<dbReference type="AlphaFoldDB" id="A0A9W7WDC5"/>
<evidence type="ECO:0000256" key="1">
    <source>
        <dbReference type="SAM" id="MobiDB-lite"/>
    </source>
</evidence>
<organism evidence="2 3">
    <name type="scientific">Triplophysa rosa</name>
    <name type="common">Cave loach</name>
    <dbReference type="NCBI Taxonomy" id="992332"/>
    <lineage>
        <taxon>Eukaryota</taxon>
        <taxon>Metazoa</taxon>
        <taxon>Chordata</taxon>
        <taxon>Craniata</taxon>
        <taxon>Vertebrata</taxon>
        <taxon>Euteleostomi</taxon>
        <taxon>Actinopterygii</taxon>
        <taxon>Neopterygii</taxon>
        <taxon>Teleostei</taxon>
        <taxon>Ostariophysi</taxon>
        <taxon>Cypriniformes</taxon>
        <taxon>Nemacheilidae</taxon>
        <taxon>Triplophysa</taxon>
    </lineage>
</organism>
<feature type="compositionally biased region" description="Polar residues" evidence="1">
    <location>
        <begin position="133"/>
        <end position="154"/>
    </location>
</feature>
<proteinExistence type="predicted"/>
<feature type="region of interest" description="Disordered" evidence="1">
    <location>
        <begin position="128"/>
        <end position="154"/>
    </location>
</feature>
<keyword evidence="3" id="KW-1185">Reference proteome</keyword>
<dbReference type="Proteomes" id="UP001059041">
    <property type="component" value="Linkage Group LG20"/>
</dbReference>
<name>A0A9W7WDC5_TRIRA</name>